<dbReference type="EMBL" id="SOBK01000004">
    <property type="protein sequence ID" value="TDT89236.1"/>
    <property type="molecule type" value="Genomic_DNA"/>
</dbReference>
<accession>A0AA94TKF1</accession>
<evidence type="ECO:0000256" key="1">
    <source>
        <dbReference type="SAM" id="MobiDB-lite"/>
    </source>
</evidence>
<comment type="caution">
    <text evidence="2">The sequence shown here is derived from an EMBL/GenBank/DDBJ whole genome shotgun (WGS) entry which is preliminary data.</text>
</comment>
<gene>
    <name evidence="2" type="ORF">EDC59_104229</name>
</gene>
<sequence>MNISTDLLDSPIGFDKLVSRPRVGSDEGKGNPSGLVTEKEKQQEDSVAGGFSIPNEMTEEERARVESLKALAQQIASQADGSLDATQAARIKDIQKEIGKITKMPMGENLLESAKRQAQANRLEKELQGGNEDDAAAASVDDAMSAEENDPLGLAGQPGKQMLHQKAFVTSVRTAGPGLSASSLKSRA</sequence>
<protein>
    <submittedName>
        <fullName evidence="2">Uncharacterized protein</fullName>
    </submittedName>
</protein>
<organism evidence="2 3">
    <name type="scientific">Pseudodesulfovibrio indicus</name>
    <dbReference type="NCBI Taxonomy" id="1716143"/>
    <lineage>
        <taxon>Bacteria</taxon>
        <taxon>Pseudomonadati</taxon>
        <taxon>Thermodesulfobacteriota</taxon>
        <taxon>Desulfovibrionia</taxon>
        <taxon>Desulfovibrionales</taxon>
        <taxon>Desulfovibrionaceae</taxon>
    </lineage>
</organism>
<evidence type="ECO:0000313" key="3">
    <source>
        <dbReference type="Proteomes" id="UP000295506"/>
    </source>
</evidence>
<feature type="region of interest" description="Disordered" evidence="1">
    <location>
        <begin position="16"/>
        <end position="56"/>
    </location>
</feature>
<dbReference type="Proteomes" id="UP000295506">
    <property type="component" value="Unassembled WGS sequence"/>
</dbReference>
<reference evidence="2 3" key="1">
    <citation type="submission" date="2019-03" db="EMBL/GenBank/DDBJ databases">
        <title>Genomic Encyclopedia of Type Strains, Phase IV (KMG-IV): sequencing the most valuable type-strain genomes for metagenomic binning, comparative biology and taxonomic classification.</title>
        <authorList>
            <person name="Goeker M."/>
        </authorList>
    </citation>
    <scope>NUCLEOTIDE SEQUENCE [LARGE SCALE GENOMIC DNA]</scope>
    <source>
        <strain evidence="2 3">DSM 101483</strain>
    </source>
</reference>
<dbReference type="RefSeq" id="WP_166671389.1">
    <property type="nucleotide sequence ID" value="NZ_SOBK01000004.1"/>
</dbReference>
<evidence type="ECO:0000313" key="2">
    <source>
        <dbReference type="EMBL" id="TDT89236.1"/>
    </source>
</evidence>
<dbReference type="AlphaFoldDB" id="A0AA94TKF1"/>
<feature type="region of interest" description="Disordered" evidence="1">
    <location>
        <begin position="114"/>
        <end position="169"/>
    </location>
</feature>
<name>A0AA94TKF1_9BACT</name>
<proteinExistence type="predicted"/>